<name>A0A3M7SBI7_BRAPC</name>
<feature type="compositionally biased region" description="Polar residues" evidence="1">
    <location>
        <begin position="13"/>
        <end position="29"/>
    </location>
</feature>
<gene>
    <name evidence="2" type="ORF">BpHYR1_030542</name>
</gene>
<reference evidence="2 3" key="1">
    <citation type="journal article" date="2018" name="Sci. Rep.">
        <title>Genomic signatures of local adaptation to the degree of environmental predictability in rotifers.</title>
        <authorList>
            <person name="Franch-Gras L."/>
            <person name="Hahn C."/>
            <person name="Garcia-Roger E.M."/>
            <person name="Carmona M.J."/>
            <person name="Serra M."/>
            <person name="Gomez A."/>
        </authorList>
    </citation>
    <scope>NUCLEOTIDE SEQUENCE [LARGE SCALE GENOMIC DNA]</scope>
    <source>
        <strain evidence="2">HYR1</strain>
    </source>
</reference>
<evidence type="ECO:0000313" key="3">
    <source>
        <dbReference type="Proteomes" id="UP000276133"/>
    </source>
</evidence>
<keyword evidence="3" id="KW-1185">Reference proteome</keyword>
<dbReference type="OrthoDB" id="10457793at2759"/>
<dbReference type="Proteomes" id="UP000276133">
    <property type="component" value="Unassembled WGS sequence"/>
</dbReference>
<dbReference type="AlphaFoldDB" id="A0A3M7SBI7"/>
<evidence type="ECO:0000313" key="2">
    <source>
        <dbReference type="EMBL" id="RNA32918.1"/>
    </source>
</evidence>
<feature type="non-terminal residue" evidence="2">
    <location>
        <position position="1"/>
    </location>
</feature>
<dbReference type="EMBL" id="REGN01001724">
    <property type="protein sequence ID" value="RNA32918.1"/>
    <property type="molecule type" value="Genomic_DNA"/>
</dbReference>
<comment type="caution">
    <text evidence="2">The sequence shown here is derived from an EMBL/GenBank/DDBJ whole genome shotgun (WGS) entry which is preliminary data.</text>
</comment>
<accession>A0A3M7SBI7</accession>
<organism evidence="2 3">
    <name type="scientific">Brachionus plicatilis</name>
    <name type="common">Marine rotifer</name>
    <name type="synonym">Brachionus muelleri</name>
    <dbReference type="NCBI Taxonomy" id="10195"/>
    <lineage>
        <taxon>Eukaryota</taxon>
        <taxon>Metazoa</taxon>
        <taxon>Spiralia</taxon>
        <taxon>Gnathifera</taxon>
        <taxon>Rotifera</taxon>
        <taxon>Eurotatoria</taxon>
        <taxon>Monogononta</taxon>
        <taxon>Pseudotrocha</taxon>
        <taxon>Ploima</taxon>
        <taxon>Brachionidae</taxon>
        <taxon>Brachionus</taxon>
    </lineage>
</organism>
<proteinExistence type="predicted"/>
<protein>
    <submittedName>
        <fullName evidence="2">Uncharacterized protein</fullName>
    </submittedName>
</protein>
<evidence type="ECO:0000256" key="1">
    <source>
        <dbReference type="SAM" id="MobiDB-lite"/>
    </source>
</evidence>
<feature type="compositionally biased region" description="Low complexity" evidence="1">
    <location>
        <begin position="1"/>
        <end position="12"/>
    </location>
</feature>
<sequence length="515" mass="60962">FSSSPLRPYSSSNNFSRRQSTVRTTSGRNPPSLHRLNDDLPIETDNNSVNISLLNLESEQNFEIKDRKEYGKFNYFSYFERYMNRIAKRKIPSFLLPRPPSELADKPEPTLYELLDDSEQFEVWNQFYVEEALPFRIRSNSTGHDRKLVRSEIGLKRRHSIECFKEKYISRKLIIAKDSSFKDKQKNSDLNSMKSLLTEHDYDKFNHGTMEIKSPEIYSLGSVQLKKKSLKFNLQNASLSHMIENQEPIKKKYLHVESKLAKYLSQNRERHPNNSFTNTSRSKSAIQHHYISTNEMDSYKKPKSAHLRLSKHLEAKIREDLHRNRGPIYYGELRKENLNMHNSRTKLEQKDKFLYIFEWLGKMKDGECGHFFKNPFKSNVRVNTDNELRNKDRSDECKVESIFWDKKRKIDPFDNPKNHSVRERLPKRLNSAFVLNGFYETMEKQTLASKKNYLNCIQLNKKILLNKMSDSTTEGYSNTEEEVLKKQSHVKQKLAREKKMNDVLLTRMKLDLFIL</sequence>
<feature type="region of interest" description="Disordered" evidence="1">
    <location>
        <begin position="1"/>
        <end position="41"/>
    </location>
</feature>